<keyword evidence="6" id="KW-1185">Reference proteome</keyword>
<dbReference type="InterPro" id="IPR036390">
    <property type="entry name" value="WH_DNA-bd_sf"/>
</dbReference>
<keyword evidence="3" id="KW-0804">Transcription</keyword>
<evidence type="ECO:0000256" key="2">
    <source>
        <dbReference type="ARBA" id="ARBA00023125"/>
    </source>
</evidence>
<dbReference type="InterPro" id="IPR039422">
    <property type="entry name" value="MarR/SlyA-like"/>
</dbReference>
<sequence>MAGIETPVCNNRALREAGRRLNQFYDQFLAPSGLRATQFSLLASLKRLGPIGIQALASELGLDRTTLGRNILPLERDGLILVEPDAEDRRGKRLRLSAAGLERLARARPLWAKAQQGFEAAFGAERAAQLRELLAEVSRLDPG</sequence>
<dbReference type="Proteomes" id="UP001228044">
    <property type="component" value="Unassembled WGS sequence"/>
</dbReference>
<comment type="caution">
    <text evidence="5">The sequence shown here is derived from an EMBL/GenBank/DDBJ whole genome shotgun (WGS) entry which is preliminary data.</text>
</comment>
<dbReference type="InterPro" id="IPR000835">
    <property type="entry name" value="HTH_MarR-typ"/>
</dbReference>
<gene>
    <name evidence="5" type="ORF">QWJ38_13360</name>
</gene>
<dbReference type="PANTHER" id="PTHR33164">
    <property type="entry name" value="TRANSCRIPTIONAL REGULATOR, MARR FAMILY"/>
    <property type="match status" value="1"/>
</dbReference>
<dbReference type="PANTHER" id="PTHR33164:SF105">
    <property type="entry name" value="TRANSCRIPTIONAL REPRESSOR PROTEIN-RELATED"/>
    <property type="match status" value="1"/>
</dbReference>
<evidence type="ECO:0000256" key="3">
    <source>
        <dbReference type="ARBA" id="ARBA00023163"/>
    </source>
</evidence>
<organism evidence="5 6">
    <name type="scientific">Roseateles violae</name>
    <dbReference type="NCBI Taxonomy" id="3058042"/>
    <lineage>
        <taxon>Bacteria</taxon>
        <taxon>Pseudomonadati</taxon>
        <taxon>Pseudomonadota</taxon>
        <taxon>Betaproteobacteria</taxon>
        <taxon>Burkholderiales</taxon>
        <taxon>Sphaerotilaceae</taxon>
        <taxon>Roseateles</taxon>
    </lineage>
</organism>
<dbReference type="InterPro" id="IPR023187">
    <property type="entry name" value="Tscrpt_reg_MarR-type_CS"/>
</dbReference>
<dbReference type="PROSITE" id="PS50995">
    <property type="entry name" value="HTH_MARR_2"/>
    <property type="match status" value="1"/>
</dbReference>
<keyword evidence="1" id="KW-0805">Transcription regulation</keyword>
<reference evidence="5 6" key="1">
    <citation type="submission" date="2023-06" db="EMBL/GenBank/DDBJ databases">
        <title>Pelomonas sp. PFR6 16S ribosomal RNA gene Genome sequencing and assembly.</title>
        <authorList>
            <person name="Woo H."/>
        </authorList>
    </citation>
    <scope>NUCLEOTIDE SEQUENCE [LARGE SCALE GENOMIC DNA]</scope>
    <source>
        <strain evidence="5 6">PFR6</strain>
    </source>
</reference>
<dbReference type="InterPro" id="IPR036388">
    <property type="entry name" value="WH-like_DNA-bd_sf"/>
</dbReference>
<dbReference type="Gene3D" id="1.10.10.10">
    <property type="entry name" value="Winged helix-like DNA-binding domain superfamily/Winged helix DNA-binding domain"/>
    <property type="match status" value="1"/>
</dbReference>
<dbReference type="Pfam" id="PF01047">
    <property type="entry name" value="MarR"/>
    <property type="match status" value="1"/>
</dbReference>
<evidence type="ECO:0000313" key="5">
    <source>
        <dbReference type="EMBL" id="MDN3921275.1"/>
    </source>
</evidence>
<dbReference type="SMART" id="SM00347">
    <property type="entry name" value="HTH_MARR"/>
    <property type="match status" value="1"/>
</dbReference>
<proteinExistence type="predicted"/>
<accession>A0ABT8DSH5</accession>
<dbReference type="RefSeq" id="WP_290359575.1">
    <property type="nucleotide sequence ID" value="NZ_JAUHHC010000003.1"/>
</dbReference>
<evidence type="ECO:0000256" key="1">
    <source>
        <dbReference type="ARBA" id="ARBA00023015"/>
    </source>
</evidence>
<evidence type="ECO:0000259" key="4">
    <source>
        <dbReference type="PROSITE" id="PS50995"/>
    </source>
</evidence>
<dbReference type="SUPFAM" id="SSF46785">
    <property type="entry name" value="Winged helix' DNA-binding domain"/>
    <property type="match status" value="1"/>
</dbReference>
<evidence type="ECO:0000313" key="6">
    <source>
        <dbReference type="Proteomes" id="UP001228044"/>
    </source>
</evidence>
<keyword evidence="2" id="KW-0238">DNA-binding</keyword>
<protein>
    <submittedName>
        <fullName evidence="5">MarR family winged helix-turn-helix transcriptional regulator</fullName>
    </submittedName>
</protein>
<feature type="domain" description="HTH marR-type" evidence="4">
    <location>
        <begin position="7"/>
        <end position="139"/>
    </location>
</feature>
<name>A0ABT8DSH5_9BURK</name>
<dbReference type="PROSITE" id="PS01117">
    <property type="entry name" value="HTH_MARR_1"/>
    <property type="match status" value="1"/>
</dbReference>
<dbReference type="EMBL" id="JAUHHC010000003">
    <property type="protein sequence ID" value="MDN3921275.1"/>
    <property type="molecule type" value="Genomic_DNA"/>
</dbReference>